<accession>A0A183P949</accession>
<name>A0A183P949_9TREM</name>
<organism evidence="1 2">
    <name type="scientific">Schistosoma mattheei</name>
    <dbReference type="NCBI Taxonomy" id="31246"/>
    <lineage>
        <taxon>Eukaryota</taxon>
        <taxon>Metazoa</taxon>
        <taxon>Spiralia</taxon>
        <taxon>Lophotrochozoa</taxon>
        <taxon>Platyhelminthes</taxon>
        <taxon>Trematoda</taxon>
        <taxon>Digenea</taxon>
        <taxon>Strigeidida</taxon>
        <taxon>Schistosomatoidea</taxon>
        <taxon>Schistosomatidae</taxon>
        <taxon>Schistosoma</taxon>
    </lineage>
</organism>
<dbReference type="InterPro" id="IPR011989">
    <property type="entry name" value="ARM-like"/>
</dbReference>
<gene>
    <name evidence="1" type="ORF">SMTD_LOCUS10885</name>
</gene>
<dbReference type="Proteomes" id="UP000269396">
    <property type="component" value="Unassembled WGS sequence"/>
</dbReference>
<evidence type="ECO:0000313" key="1">
    <source>
        <dbReference type="EMBL" id="VDP56327.1"/>
    </source>
</evidence>
<proteinExistence type="predicted"/>
<reference evidence="1 2" key="1">
    <citation type="submission" date="2018-11" db="EMBL/GenBank/DDBJ databases">
        <authorList>
            <consortium name="Pathogen Informatics"/>
        </authorList>
    </citation>
    <scope>NUCLEOTIDE SEQUENCE [LARGE SCALE GENOMIC DNA]</scope>
    <source>
        <strain>Denwood</strain>
        <strain evidence="2">Zambia</strain>
    </source>
</reference>
<dbReference type="Gene3D" id="1.25.10.10">
    <property type="entry name" value="Leucine-rich Repeat Variant"/>
    <property type="match status" value="1"/>
</dbReference>
<dbReference type="EMBL" id="UZAL01030963">
    <property type="protein sequence ID" value="VDP56327.1"/>
    <property type="molecule type" value="Genomic_DNA"/>
</dbReference>
<sequence>MLKEALETGRRLILVDPKNKAAQNLTHKLETSVASYVAESESLTGKLNKMFDIVNDNSSSADQIEQAIVNLSILIKENPKVASSLIWTNPSLSKIYSVCRNFNHKLTIACHRLLAQLVENERDRGLTVLHELTPQYFVNGIFSRNPDHSLERCRFLNAILESLTQLKAYHCAKESASVREETESKKVAPCSYPKYKIGKLI</sequence>
<evidence type="ECO:0000313" key="2">
    <source>
        <dbReference type="Proteomes" id="UP000269396"/>
    </source>
</evidence>
<dbReference type="AlphaFoldDB" id="A0A183P949"/>
<dbReference type="STRING" id="31246.A0A183P949"/>
<protein>
    <submittedName>
        <fullName evidence="1">Uncharacterized protein</fullName>
    </submittedName>
</protein>
<keyword evidence="2" id="KW-1185">Reference proteome</keyword>